<organism evidence="1">
    <name type="scientific">Bradyrhizobium sp. LLZ17</name>
    <dbReference type="NCBI Taxonomy" id="3239388"/>
    <lineage>
        <taxon>Bacteria</taxon>
        <taxon>Pseudomonadati</taxon>
        <taxon>Pseudomonadota</taxon>
        <taxon>Alphaproteobacteria</taxon>
        <taxon>Hyphomicrobiales</taxon>
        <taxon>Nitrobacteraceae</taxon>
        <taxon>Bradyrhizobium</taxon>
    </lineage>
</organism>
<dbReference type="AlphaFoldDB" id="A0AB39XJ73"/>
<gene>
    <name evidence="1" type="ORF">AB8Z38_31730</name>
</gene>
<proteinExistence type="predicted"/>
<accession>A0AB39XJ73</accession>
<reference evidence="1" key="1">
    <citation type="submission" date="2024-08" db="EMBL/GenBank/DDBJ databases">
        <authorList>
            <person name="Chaddad Z."/>
            <person name="Lamrabet M."/>
            <person name="Bouhnik O."/>
            <person name="Alami S."/>
            <person name="Wipf D."/>
            <person name="Courty P.E."/>
            <person name="Missbah El Idrissi M."/>
        </authorList>
    </citation>
    <scope>NUCLEOTIDE SEQUENCE</scope>
    <source>
        <strain evidence="1">LLZ17</strain>
    </source>
</reference>
<sequence length="267" mass="28911">MAQCDLIVTDVTSYGDLFCVAGWDRVSGRMIRPEPPGANVAVESSRFWSGQYAGPGRAFDVGNVVRFTANPADPNFPFPHATEDRIVNLAQPLTILETLSVPALATAAAGSVSPGLEVAFDNELIRPASGKAYVLAGKNVRSLGAVEIPASKLSFYENDYDPNRPKLRAKVTIGTQVFDLSVPALAARTRWKNAGLAGLRADLKECDKVHIRVGLSRPLPHLNAWLIGCDATYDLRSSQEQTRNNWRPYTGFSSNGLLGLDARTMPI</sequence>
<protein>
    <recommendedName>
        <fullName evidence="2">TonB-dependent receptor-like beta-barrel domain-containing protein</fullName>
    </recommendedName>
</protein>
<dbReference type="RefSeq" id="WP_369721528.1">
    <property type="nucleotide sequence ID" value="NZ_CP165734.1"/>
</dbReference>
<evidence type="ECO:0000313" key="1">
    <source>
        <dbReference type="EMBL" id="XDV57098.1"/>
    </source>
</evidence>
<dbReference type="EMBL" id="CP165734">
    <property type="protein sequence ID" value="XDV57098.1"/>
    <property type="molecule type" value="Genomic_DNA"/>
</dbReference>
<evidence type="ECO:0008006" key="2">
    <source>
        <dbReference type="Google" id="ProtNLM"/>
    </source>
</evidence>
<name>A0AB39XJ73_9BRAD</name>